<proteinExistence type="predicted"/>
<evidence type="ECO:0000313" key="7">
    <source>
        <dbReference type="Proteomes" id="UP000655225"/>
    </source>
</evidence>
<dbReference type="GO" id="GO:0000977">
    <property type="term" value="F:RNA polymerase II transcription regulatory region sequence-specific DNA binding"/>
    <property type="evidence" value="ECO:0007669"/>
    <property type="project" value="TreeGrafter"/>
</dbReference>
<dbReference type="GO" id="GO:0042594">
    <property type="term" value="P:response to starvation"/>
    <property type="evidence" value="ECO:0007669"/>
    <property type="project" value="UniProtKB-ARBA"/>
</dbReference>
<dbReference type="PROSITE" id="PS50888">
    <property type="entry name" value="BHLH"/>
    <property type="match status" value="1"/>
</dbReference>
<dbReference type="PANTHER" id="PTHR13935:SF41">
    <property type="entry name" value="TRANSCRIPTION FACTOR ORG2-RELATED"/>
    <property type="match status" value="1"/>
</dbReference>
<dbReference type="PANTHER" id="PTHR13935">
    <property type="entry name" value="ACHAETE-SCUTE TRANSCRIPTION FACTOR-RELATED"/>
    <property type="match status" value="1"/>
</dbReference>
<dbReference type="OrthoDB" id="6106870at2759"/>
<keyword evidence="1" id="KW-0805">Transcription regulation</keyword>
<evidence type="ECO:0000256" key="4">
    <source>
        <dbReference type="ARBA" id="ARBA00023242"/>
    </source>
</evidence>
<keyword evidence="2" id="KW-0238">DNA-binding</keyword>
<feature type="domain" description="BHLH" evidence="5">
    <location>
        <begin position="75"/>
        <end position="127"/>
    </location>
</feature>
<protein>
    <recommendedName>
        <fullName evidence="5">BHLH domain-containing protein</fullName>
    </recommendedName>
</protein>
<evidence type="ECO:0000259" key="5">
    <source>
        <dbReference type="PROSITE" id="PS50888"/>
    </source>
</evidence>
<keyword evidence="7" id="KW-1185">Reference proteome</keyword>
<dbReference type="Pfam" id="PF00010">
    <property type="entry name" value="HLH"/>
    <property type="match status" value="1"/>
</dbReference>
<comment type="caution">
    <text evidence="6">The sequence shown here is derived from an EMBL/GenBank/DDBJ whole genome shotgun (WGS) entry which is preliminary data.</text>
</comment>
<reference evidence="6 7" key="1">
    <citation type="submission" date="2020-04" db="EMBL/GenBank/DDBJ databases">
        <title>Plant Genome Project.</title>
        <authorList>
            <person name="Zhang R.-G."/>
        </authorList>
    </citation>
    <scope>NUCLEOTIDE SEQUENCE [LARGE SCALE GENOMIC DNA]</scope>
    <source>
        <strain evidence="6">YNK0</strain>
        <tissue evidence="6">Leaf</tissue>
    </source>
</reference>
<dbReference type="OMA" id="EKDMKST"/>
<dbReference type="InterPro" id="IPR036638">
    <property type="entry name" value="HLH_DNA-bd_sf"/>
</dbReference>
<dbReference type="InterPro" id="IPR015660">
    <property type="entry name" value="MASH1/Ascl1a-like"/>
</dbReference>
<dbReference type="AlphaFoldDB" id="A0A834Z2P7"/>
<evidence type="ECO:0000256" key="1">
    <source>
        <dbReference type="ARBA" id="ARBA00023015"/>
    </source>
</evidence>
<dbReference type="GO" id="GO:0046983">
    <property type="term" value="F:protein dimerization activity"/>
    <property type="evidence" value="ECO:0007669"/>
    <property type="project" value="InterPro"/>
</dbReference>
<dbReference type="InterPro" id="IPR011598">
    <property type="entry name" value="bHLH_dom"/>
</dbReference>
<evidence type="ECO:0000256" key="3">
    <source>
        <dbReference type="ARBA" id="ARBA00023163"/>
    </source>
</evidence>
<dbReference type="GO" id="GO:0000981">
    <property type="term" value="F:DNA-binding transcription factor activity, RNA polymerase II-specific"/>
    <property type="evidence" value="ECO:0007669"/>
    <property type="project" value="TreeGrafter"/>
</dbReference>
<sequence length="255" mass="28893">MLALSPPLFSTFEWPLEDSMIHEQKNCTGNDPFMNYDYRETETPDSVLCFPSSQPQIDLDESRPSNTISGDPAMVKKLNHNASECHRRRKLNSLYSSLRSLLPETDHTKKLSIPNTVSRVLKYIPELQKQVEGLIQRKEEILSSISRQGDQTHLEKQRKGAIRSSLSTVSASQVDNGEFVIQICTFQVNKSPFSEVLLNLEVDGLQVLNASSFASVGERVFYNLHLQMKGTQRMECDALSEKLLSLYETKEVLLP</sequence>
<name>A0A834Z2P7_TETSI</name>
<dbReference type="GO" id="GO:0090575">
    <property type="term" value="C:RNA polymerase II transcription regulator complex"/>
    <property type="evidence" value="ECO:0007669"/>
    <property type="project" value="TreeGrafter"/>
</dbReference>
<gene>
    <name evidence="6" type="ORF">HHK36_017177</name>
</gene>
<dbReference type="SMART" id="SM00353">
    <property type="entry name" value="HLH"/>
    <property type="match status" value="1"/>
</dbReference>
<keyword evidence="4" id="KW-0539">Nucleus</keyword>
<dbReference type="Proteomes" id="UP000655225">
    <property type="component" value="Unassembled WGS sequence"/>
</dbReference>
<evidence type="ECO:0000256" key="2">
    <source>
        <dbReference type="ARBA" id="ARBA00023125"/>
    </source>
</evidence>
<dbReference type="SUPFAM" id="SSF47459">
    <property type="entry name" value="HLH, helix-loop-helix DNA-binding domain"/>
    <property type="match status" value="1"/>
</dbReference>
<dbReference type="EMBL" id="JABCRI010000011">
    <property type="protein sequence ID" value="KAF8398250.1"/>
    <property type="molecule type" value="Genomic_DNA"/>
</dbReference>
<keyword evidence="3" id="KW-0804">Transcription</keyword>
<evidence type="ECO:0000313" key="6">
    <source>
        <dbReference type="EMBL" id="KAF8398250.1"/>
    </source>
</evidence>
<accession>A0A834Z2P7</accession>
<organism evidence="6 7">
    <name type="scientific">Tetracentron sinense</name>
    <name type="common">Spur-leaf</name>
    <dbReference type="NCBI Taxonomy" id="13715"/>
    <lineage>
        <taxon>Eukaryota</taxon>
        <taxon>Viridiplantae</taxon>
        <taxon>Streptophyta</taxon>
        <taxon>Embryophyta</taxon>
        <taxon>Tracheophyta</taxon>
        <taxon>Spermatophyta</taxon>
        <taxon>Magnoliopsida</taxon>
        <taxon>Trochodendrales</taxon>
        <taxon>Trochodendraceae</taxon>
        <taxon>Tetracentron</taxon>
    </lineage>
</organism>
<dbReference type="FunFam" id="4.10.280.10:FF:000074">
    <property type="entry name" value="Transcription factor ORG2"/>
    <property type="match status" value="1"/>
</dbReference>
<dbReference type="Gene3D" id="4.10.280.10">
    <property type="entry name" value="Helix-loop-helix DNA-binding domain"/>
    <property type="match status" value="1"/>
</dbReference>